<dbReference type="AlphaFoldDB" id="A0A7G7G5S8"/>
<evidence type="ECO:0000313" key="2">
    <source>
        <dbReference type="Proteomes" id="UP000515237"/>
    </source>
</evidence>
<dbReference type="EMBL" id="CP055156">
    <property type="protein sequence ID" value="QNF32512.1"/>
    <property type="molecule type" value="Genomic_DNA"/>
</dbReference>
<organism evidence="1 2">
    <name type="scientific">Adhaeribacter swui</name>
    <dbReference type="NCBI Taxonomy" id="2086471"/>
    <lineage>
        <taxon>Bacteria</taxon>
        <taxon>Pseudomonadati</taxon>
        <taxon>Bacteroidota</taxon>
        <taxon>Cytophagia</taxon>
        <taxon>Cytophagales</taxon>
        <taxon>Hymenobacteraceae</taxon>
        <taxon>Adhaeribacter</taxon>
    </lineage>
</organism>
<dbReference type="Proteomes" id="UP000515237">
    <property type="component" value="Chromosome"/>
</dbReference>
<keyword evidence="2" id="KW-1185">Reference proteome</keyword>
<accession>A0A7G7G5S8</accession>
<proteinExistence type="predicted"/>
<reference evidence="1 2" key="1">
    <citation type="journal article" date="2018" name="Int. J. Syst. Evol. Microbiol.">
        <title>Adhaeribacter swui sp. nov., isolated from wet mud.</title>
        <authorList>
            <person name="Kim D.U."/>
            <person name="Kim K.W."/>
            <person name="Kang M.S."/>
            <person name="Kim J.Y."/>
            <person name="Jang J.H."/>
            <person name="Kim M.K."/>
        </authorList>
    </citation>
    <scope>NUCLEOTIDE SEQUENCE [LARGE SCALE GENOMIC DNA]</scope>
    <source>
        <strain evidence="1 2">KCTC 52873</strain>
    </source>
</reference>
<dbReference type="KEGG" id="aswu:HUW51_07150"/>
<sequence length="214" mass="25268">MYDINNQIVGYPIQEIRKIFKVGQKRFVSKSTVRSILKIQNTEATNILKRLVQEGYLEKVEELNVWRNSIRGEVLASTTLSRPISRGKVNKIIEALLERVIKVNSDPYYLYKVLDVHVFGNYLNNSLATLHSIKLIVNLEAKEKNRDRYIELLHERSRNVKRNFSNYSQYLGYPRVEVFEYLKSRVHHLEIHDIQHSRVKEKLRGSKLIYQSQP</sequence>
<dbReference type="RefSeq" id="WP_185273290.1">
    <property type="nucleotide sequence ID" value="NZ_CP055156.1"/>
</dbReference>
<evidence type="ECO:0000313" key="1">
    <source>
        <dbReference type="EMBL" id="QNF32512.1"/>
    </source>
</evidence>
<name>A0A7G7G5S8_9BACT</name>
<protein>
    <submittedName>
        <fullName evidence="1">Uncharacterized protein</fullName>
    </submittedName>
</protein>
<gene>
    <name evidence="1" type="ORF">HUW51_07150</name>
</gene>